<evidence type="ECO:0000313" key="1">
    <source>
        <dbReference type="EMBL" id="SDF32862.1"/>
    </source>
</evidence>
<gene>
    <name evidence="1" type="ORF">SAMN05216337_105156</name>
</gene>
<dbReference type="Proteomes" id="UP000199245">
    <property type="component" value="Unassembled WGS sequence"/>
</dbReference>
<reference evidence="1 2" key="1">
    <citation type="submission" date="2016-10" db="EMBL/GenBank/DDBJ databases">
        <authorList>
            <person name="de Groot N.N."/>
        </authorList>
    </citation>
    <scope>NUCLEOTIDE SEQUENCE [LARGE SCALE GENOMIC DNA]</scope>
    <source>
        <strain evidence="1 2">R5</strain>
    </source>
</reference>
<evidence type="ECO:0000313" key="2">
    <source>
        <dbReference type="Proteomes" id="UP000199245"/>
    </source>
</evidence>
<proteinExistence type="predicted"/>
<sequence length="42" mass="4624">MYPQISIGLGAEAPGPLLLTNFDANNLYVRNPNRTSVLWYSG</sequence>
<accession>A0A1G7K6T1</accession>
<dbReference type="AlphaFoldDB" id="A0A1G7K6T1"/>
<organism evidence="1 2">
    <name type="scientific">Bradyrhizobium brasilense</name>
    <dbReference type="NCBI Taxonomy" id="1419277"/>
    <lineage>
        <taxon>Bacteria</taxon>
        <taxon>Pseudomonadati</taxon>
        <taxon>Pseudomonadota</taxon>
        <taxon>Alphaproteobacteria</taxon>
        <taxon>Hyphomicrobiales</taxon>
        <taxon>Nitrobacteraceae</taxon>
        <taxon>Bradyrhizobium</taxon>
    </lineage>
</organism>
<protein>
    <submittedName>
        <fullName evidence="1">Uncharacterized protein</fullName>
    </submittedName>
</protein>
<name>A0A1G7K6T1_9BRAD</name>
<dbReference type="EMBL" id="FMZW01000051">
    <property type="protein sequence ID" value="SDF32862.1"/>
    <property type="molecule type" value="Genomic_DNA"/>
</dbReference>